<dbReference type="Proteomes" id="UP000094622">
    <property type="component" value="Unassembled WGS sequence"/>
</dbReference>
<dbReference type="Pfam" id="PF13419">
    <property type="entry name" value="HAD_2"/>
    <property type="match status" value="1"/>
</dbReference>
<dbReference type="InterPro" id="IPR023214">
    <property type="entry name" value="HAD_sf"/>
</dbReference>
<dbReference type="PRINTS" id="PR00413">
    <property type="entry name" value="HADHALOGNASE"/>
</dbReference>
<dbReference type="InterPro" id="IPR041492">
    <property type="entry name" value="HAD_2"/>
</dbReference>
<dbReference type="PANTHER" id="PTHR42896">
    <property type="entry name" value="XYLULOSE-1,5-BISPHOSPHATE (XUBP) PHOSPHATASE"/>
    <property type="match status" value="1"/>
</dbReference>
<dbReference type="Gene3D" id="3.40.50.1000">
    <property type="entry name" value="HAD superfamily/HAD-like"/>
    <property type="match status" value="1"/>
</dbReference>
<dbReference type="InterPro" id="IPR036412">
    <property type="entry name" value="HAD-like_sf"/>
</dbReference>
<dbReference type="NCBIfam" id="TIGR01509">
    <property type="entry name" value="HAD-SF-IA-v3"/>
    <property type="match status" value="1"/>
</dbReference>
<evidence type="ECO:0000313" key="1">
    <source>
        <dbReference type="EMBL" id="ODN69928.1"/>
    </source>
</evidence>
<dbReference type="EMBL" id="MCRJ01000068">
    <property type="protein sequence ID" value="ODN69928.1"/>
    <property type="molecule type" value="Genomic_DNA"/>
</dbReference>
<reference evidence="1 2" key="1">
    <citation type="submission" date="2016-07" db="EMBL/GenBank/DDBJ databases">
        <title>Draft Genome Sequence of Methylobrevis pamukkalensis PK2.</title>
        <authorList>
            <person name="Vasilenko O.V."/>
            <person name="Doronina N.V."/>
            <person name="Shmareva M.N."/>
            <person name="Tarlachkov S.V."/>
            <person name="Mustakhimov I."/>
            <person name="Trotsenko Y.A."/>
        </authorList>
    </citation>
    <scope>NUCLEOTIDE SEQUENCE [LARGE SCALE GENOMIC DNA]</scope>
    <source>
        <strain evidence="1 2">PK2</strain>
    </source>
</reference>
<dbReference type="AlphaFoldDB" id="A0A1E3H0R2"/>
<dbReference type="OrthoDB" id="9782449at2"/>
<gene>
    <name evidence="1" type="ORF">A6302_02754</name>
</gene>
<dbReference type="InterPro" id="IPR023198">
    <property type="entry name" value="PGP-like_dom2"/>
</dbReference>
<dbReference type="Gene3D" id="1.10.150.240">
    <property type="entry name" value="Putative phosphatase, domain 2"/>
    <property type="match status" value="1"/>
</dbReference>
<evidence type="ECO:0000313" key="2">
    <source>
        <dbReference type="Proteomes" id="UP000094622"/>
    </source>
</evidence>
<dbReference type="SUPFAM" id="SSF56784">
    <property type="entry name" value="HAD-like"/>
    <property type="match status" value="1"/>
</dbReference>
<keyword evidence="1" id="KW-0378">Hydrolase</keyword>
<organism evidence="1 2">
    <name type="scientific">Methylobrevis pamukkalensis</name>
    <dbReference type="NCBI Taxonomy" id="1439726"/>
    <lineage>
        <taxon>Bacteria</taxon>
        <taxon>Pseudomonadati</taxon>
        <taxon>Pseudomonadota</taxon>
        <taxon>Alphaproteobacteria</taxon>
        <taxon>Hyphomicrobiales</taxon>
        <taxon>Pleomorphomonadaceae</taxon>
        <taxon>Methylobrevis</taxon>
    </lineage>
</organism>
<protein>
    <submittedName>
        <fullName evidence="1">Phosphorylated carbohydrates phosphatase</fullName>
        <ecNumber evidence="1">3.1.3.-</ecNumber>
    </submittedName>
</protein>
<dbReference type="PANTHER" id="PTHR42896:SF2">
    <property type="entry name" value="CBBY-LIKE PROTEIN"/>
    <property type="match status" value="1"/>
</dbReference>
<keyword evidence="2" id="KW-1185">Reference proteome</keyword>
<dbReference type="RefSeq" id="WP_069307271.1">
    <property type="nucleotide sequence ID" value="NZ_MCRJ01000068.1"/>
</dbReference>
<dbReference type="PATRIC" id="fig|1439726.3.peg.2907"/>
<sequence>MRVLKALIFNADGTLAETAEVHRMACNMAFQTLKLGFVWDQPLYRDLATVSGGRERIEYYLERYRPEGFEAALARLDEIHTEKNRRYLKLIDEQAARLRTGVDRLVSEARTRGVRLAIATSTTRGNVEGLLMAGLDFDGMEAFDVIVAGDMVARKKPAPDVYLEVLRQLGLPARHCLAIEDGRAGLEAASAAGIRTLVTPSFYTKGDEFPGAFAVLSDLGDPFEPYEHIAGAGDDGRVVTIAALERWMRDDDDMRALLTLGGRPVIE</sequence>
<dbReference type="EC" id="3.1.3.-" evidence="1"/>
<comment type="caution">
    <text evidence="1">The sequence shown here is derived from an EMBL/GenBank/DDBJ whole genome shotgun (WGS) entry which is preliminary data.</text>
</comment>
<accession>A0A1E3H0R2</accession>
<dbReference type="InterPro" id="IPR044999">
    <property type="entry name" value="CbbY-like"/>
</dbReference>
<dbReference type="GO" id="GO:0016787">
    <property type="term" value="F:hydrolase activity"/>
    <property type="evidence" value="ECO:0007669"/>
    <property type="project" value="UniProtKB-KW"/>
</dbReference>
<proteinExistence type="predicted"/>
<name>A0A1E3H0R2_9HYPH</name>
<dbReference type="InterPro" id="IPR006439">
    <property type="entry name" value="HAD-SF_hydro_IA"/>
</dbReference>